<dbReference type="PANTHER" id="PTHR42736">
    <property type="entry name" value="PROTEIN-GLUTAMINE GAMMA-GLUTAMYLTRANSFERASE"/>
    <property type="match status" value="1"/>
</dbReference>
<feature type="transmembrane region" description="Helical" evidence="1">
    <location>
        <begin position="521"/>
        <end position="539"/>
    </location>
</feature>
<keyword evidence="1" id="KW-1133">Transmembrane helix</keyword>
<feature type="transmembrane region" description="Helical" evidence="1">
    <location>
        <begin position="48"/>
        <end position="70"/>
    </location>
</feature>
<organism evidence="3 4">
    <name type="scientific">Parachitinimonas caeni</name>
    <dbReference type="NCBI Taxonomy" id="3031301"/>
    <lineage>
        <taxon>Bacteria</taxon>
        <taxon>Pseudomonadati</taxon>
        <taxon>Pseudomonadota</taxon>
        <taxon>Betaproteobacteria</taxon>
        <taxon>Neisseriales</taxon>
        <taxon>Chitinibacteraceae</taxon>
        <taxon>Parachitinimonas</taxon>
    </lineage>
</organism>
<keyword evidence="1" id="KW-0812">Transmembrane</keyword>
<comment type="caution">
    <text evidence="3">The sequence shown here is derived from an EMBL/GenBank/DDBJ whole genome shotgun (WGS) entry which is preliminary data.</text>
</comment>
<dbReference type="PANTHER" id="PTHR42736:SF1">
    <property type="entry name" value="PROTEIN-GLUTAMINE GAMMA-GLUTAMYLTRANSFERASE"/>
    <property type="match status" value="1"/>
</dbReference>
<accession>A0ABT7DXN3</accession>
<reference evidence="3" key="1">
    <citation type="submission" date="2023-03" db="EMBL/GenBank/DDBJ databases">
        <title>Chitinimonas shenzhenensis gen. nov., sp. nov., a novel member of family Burkholderiaceae isolated from activated sludge collected in Shen Zhen, China.</title>
        <authorList>
            <person name="Wang X."/>
        </authorList>
    </citation>
    <scope>NUCLEOTIDE SEQUENCE</scope>
    <source>
        <strain evidence="3">DQS-5</strain>
    </source>
</reference>
<evidence type="ECO:0000259" key="2">
    <source>
        <dbReference type="SMART" id="SM00460"/>
    </source>
</evidence>
<gene>
    <name evidence="3" type="ORF">PZA18_12320</name>
</gene>
<proteinExistence type="predicted"/>
<protein>
    <submittedName>
        <fullName evidence="3">Transglutaminase-like domain-containing protein</fullName>
    </submittedName>
</protein>
<dbReference type="EMBL" id="JARRAF010000012">
    <property type="protein sequence ID" value="MDK2124830.1"/>
    <property type="molecule type" value="Genomic_DNA"/>
</dbReference>
<name>A0ABT7DXN3_9NEIS</name>
<evidence type="ECO:0000256" key="1">
    <source>
        <dbReference type="SAM" id="Phobius"/>
    </source>
</evidence>
<feature type="transmembrane region" description="Helical" evidence="1">
    <location>
        <begin position="171"/>
        <end position="192"/>
    </location>
</feature>
<feature type="transmembrane region" description="Helical" evidence="1">
    <location>
        <begin position="6"/>
        <end position="36"/>
    </location>
</feature>
<feature type="domain" description="Transglutaminase-like" evidence="2">
    <location>
        <begin position="409"/>
        <end position="479"/>
    </location>
</feature>
<keyword evidence="1" id="KW-0472">Membrane</keyword>
<dbReference type="Proteomes" id="UP001172778">
    <property type="component" value="Unassembled WGS sequence"/>
</dbReference>
<dbReference type="SUPFAM" id="SSF54001">
    <property type="entry name" value="Cysteine proteinases"/>
    <property type="match status" value="1"/>
</dbReference>
<evidence type="ECO:0000313" key="4">
    <source>
        <dbReference type="Proteomes" id="UP001172778"/>
    </source>
</evidence>
<dbReference type="InterPro" id="IPR052901">
    <property type="entry name" value="Bact_TGase-like"/>
</dbReference>
<dbReference type="RefSeq" id="WP_284101141.1">
    <property type="nucleotide sequence ID" value="NZ_JARRAF010000012.1"/>
</dbReference>
<feature type="transmembrane region" description="Helical" evidence="1">
    <location>
        <begin position="146"/>
        <end position="162"/>
    </location>
</feature>
<sequence length="629" mass="69869">MKTSPILLALGLMLWGFASTYPVIGGVLAIAWLVAARSHAHLTLAEPDLMRVVDLTAVAAILTTGGLLAAQGLPNGLLLATGWLPLALFPLMVVSRLSSTPVTLRHLAYSLRRSHHPEAQRPVDLLPPYLAVTLLAAGTIAKPSPWFYWVLALLIGGWLFAARPKPHSARLAAFIAASLLAISGGFALGFGLERTQLALQQWISDVLSNADADPFRSQTRIGDLGQLKLTEGIVWRVEKVGSRRSPLLLRTGVFSYYSRGIWGAHRNAFEPMPPVRGAAQVLLHLQGETRKGMALIPMPLEGGRPEGHAGGRVDRGSYGVIRISDASTELDLTILSQAHTLPPPPETADLSVPQDFQKLFNQLPALHGLRERQPLARLVGLESWFREHFRYTLFLGDQSTGARDLARFLLKDHAGHCEYFATSTVLILRSLGIPARYVTGYSVQEYSRLERAYLLRNRHAHAWVDAWIDGRWVEVDTTPSTWLEAEEDAAPFWLPAYDLLSYLGRRLGEWRRDLMSLEPSSWLVAFAGSTVLVLAALLLRRVRRQQQKRIKPTRQQRYQVPPSSESAAFLKLERELAALGLARHASEPPRSWLQRLRQDGQSVLTTPQLEQAHSIIEALYRQRYSGQPS</sequence>
<dbReference type="Pfam" id="PF01841">
    <property type="entry name" value="Transglut_core"/>
    <property type="match status" value="1"/>
</dbReference>
<keyword evidence="4" id="KW-1185">Reference proteome</keyword>
<dbReference type="InterPro" id="IPR002931">
    <property type="entry name" value="Transglutaminase-like"/>
</dbReference>
<dbReference type="Gene3D" id="3.10.620.30">
    <property type="match status" value="1"/>
</dbReference>
<dbReference type="SMART" id="SM00460">
    <property type="entry name" value="TGc"/>
    <property type="match status" value="1"/>
</dbReference>
<evidence type="ECO:0000313" key="3">
    <source>
        <dbReference type="EMBL" id="MDK2124830.1"/>
    </source>
</evidence>
<dbReference type="InterPro" id="IPR025403">
    <property type="entry name" value="TgpA-like_C"/>
</dbReference>
<dbReference type="Pfam" id="PF13559">
    <property type="entry name" value="DUF4129"/>
    <property type="match status" value="1"/>
</dbReference>
<dbReference type="InterPro" id="IPR038765">
    <property type="entry name" value="Papain-like_cys_pep_sf"/>
</dbReference>
<feature type="transmembrane region" description="Helical" evidence="1">
    <location>
        <begin position="76"/>
        <end position="95"/>
    </location>
</feature>